<sequence>MTERNLAQVEEDLRQVDRQLEELDRKERELLELEQEVSDLQRASFETWADLDQVPLSKKGDLIRQDFLAQLSQNNHLLAEDLDQRWQNLKKAKKQAEDRFEHLQIERKRLYRLEDERNKENANGN</sequence>
<evidence type="ECO:0000313" key="3">
    <source>
        <dbReference type="Proteomes" id="UP001519296"/>
    </source>
</evidence>
<organism evidence="2 3">
    <name type="scientific">Streptococcus oricebi</name>
    <dbReference type="NCBI Taxonomy" id="1547447"/>
    <lineage>
        <taxon>Bacteria</taxon>
        <taxon>Bacillati</taxon>
        <taxon>Bacillota</taxon>
        <taxon>Bacilli</taxon>
        <taxon>Lactobacillales</taxon>
        <taxon>Streptococcaceae</taxon>
        <taxon>Streptococcus</taxon>
    </lineage>
</organism>
<accession>A0ABS5B4D4</accession>
<comment type="caution">
    <text evidence="2">The sequence shown here is derived from an EMBL/GenBank/DDBJ whole genome shotgun (WGS) entry which is preliminary data.</text>
</comment>
<evidence type="ECO:0000313" key="2">
    <source>
        <dbReference type="EMBL" id="MBP2623694.1"/>
    </source>
</evidence>
<gene>
    <name evidence="2" type="ORF">C4K46_07035</name>
</gene>
<protein>
    <submittedName>
        <fullName evidence="2">Uncharacterized protein</fullName>
    </submittedName>
</protein>
<dbReference type="RefSeq" id="WP_209628199.1">
    <property type="nucleotide sequence ID" value="NZ_PRDG01000004.1"/>
</dbReference>
<keyword evidence="3" id="KW-1185">Reference proteome</keyword>
<proteinExistence type="predicted"/>
<keyword evidence="1" id="KW-0175">Coiled coil</keyword>
<name>A0ABS5B4D4_9STRE</name>
<evidence type="ECO:0000256" key="1">
    <source>
        <dbReference type="SAM" id="Coils"/>
    </source>
</evidence>
<feature type="coiled-coil region" evidence="1">
    <location>
        <begin position="6"/>
        <end position="43"/>
    </location>
</feature>
<reference evidence="2 3" key="1">
    <citation type="submission" date="2018-02" db="EMBL/GenBank/DDBJ databases">
        <title>Draft genome sequence of Streptococcus oricebi CCUG 70868T type strain.</title>
        <authorList>
            <person name="Mendez V."/>
            <person name="Salva-Serra F."/>
            <person name="Jaen-Luchoro D."/>
            <person name="Gonzales-Siles L."/>
            <person name="Karlsson R."/>
            <person name="Engstrom-Jakobsson H."/>
            <person name="Busquets A."/>
            <person name="Gomila M."/>
            <person name="Pineiro-Iglesias B."/>
            <person name="Bennasar-Figueras A."/>
            <person name="Seeger M."/>
            <person name="Moore E."/>
        </authorList>
    </citation>
    <scope>NUCLEOTIDE SEQUENCE [LARGE SCALE GENOMIC DNA]</scope>
    <source>
        <strain evidence="2 3">CCUG 70868</strain>
    </source>
</reference>
<feature type="coiled-coil region" evidence="1">
    <location>
        <begin position="79"/>
        <end position="123"/>
    </location>
</feature>
<dbReference type="EMBL" id="PRDG01000004">
    <property type="protein sequence ID" value="MBP2623694.1"/>
    <property type="molecule type" value="Genomic_DNA"/>
</dbReference>
<dbReference type="Proteomes" id="UP001519296">
    <property type="component" value="Unassembled WGS sequence"/>
</dbReference>